<reference evidence="1 2" key="1">
    <citation type="submission" date="2018-10" db="EMBL/GenBank/DDBJ databases">
        <title>Genomic Encyclopedia of Type Strains, Phase IV (KMG-IV): sequencing the most valuable type-strain genomes for metagenomic binning, comparative biology and taxonomic classification.</title>
        <authorList>
            <person name="Goeker M."/>
        </authorList>
    </citation>
    <scope>NUCLEOTIDE SEQUENCE [LARGE SCALE GENOMIC DNA]</scope>
    <source>
        <strain evidence="1 2">DSM 26916</strain>
    </source>
</reference>
<sequence length="64" mass="7161">MNDATQIPDELFPPPVKETRDTIPTAVADAANLMPYEKVAKAIFVKANGLPAYHRANRFVRYTD</sequence>
<dbReference type="AlphaFoldDB" id="A0A497XD58"/>
<gene>
    <name evidence="1" type="ORF">DFR35_1542</name>
</gene>
<dbReference type="Proteomes" id="UP000268908">
    <property type="component" value="Unassembled WGS sequence"/>
</dbReference>
<dbReference type="RefSeq" id="WP_124962451.1">
    <property type="nucleotide sequence ID" value="NZ_BHVV01000006.1"/>
</dbReference>
<evidence type="ECO:0000313" key="2">
    <source>
        <dbReference type="Proteomes" id="UP000268908"/>
    </source>
</evidence>
<proteinExistence type="predicted"/>
<dbReference type="EMBL" id="RCCI01000005">
    <property type="protein sequence ID" value="RLJ64893.1"/>
    <property type="molecule type" value="Genomic_DNA"/>
</dbReference>
<evidence type="ECO:0000313" key="1">
    <source>
        <dbReference type="EMBL" id="RLJ64893.1"/>
    </source>
</evidence>
<name>A0A497XD58_9PROT</name>
<protein>
    <submittedName>
        <fullName evidence="1">Uncharacterized protein</fullName>
    </submittedName>
</protein>
<comment type="caution">
    <text evidence="1">The sequence shown here is derived from an EMBL/GenBank/DDBJ whole genome shotgun (WGS) entry which is preliminary data.</text>
</comment>
<organism evidence="1 2">
    <name type="scientific">Sulfurisoma sediminicola</name>
    <dbReference type="NCBI Taxonomy" id="1381557"/>
    <lineage>
        <taxon>Bacteria</taxon>
        <taxon>Pseudomonadati</taxon>
        <taxon>Pseudomonadota</taxon>
        <taxon>Betaproteobacteria</taxon>
        <taxon>Nitrosomonadales</taxon>
        <taxon>Sterolibacteriaceae</taxon>
        <taxon>Sulfurisoma</taxon>
    </lineage>
</organism>
<keyword evidence="2" id="KW-1185">Reference proteome</keyword>
<accession>A0A497XD58</accession>